<keyword evidence="2 7" id="KW-0813">Transport</keyword>
<dbReference type="InterPro" id="IPR008969">
    <property type="entry name" value="CarboxyPept-like_regulatory"/>
</dbReference>
<organism evidence="10 11">
    <name type="scientific">Coprobacter fastidiosus NSB1 = JCM 33896</name>
    <dbReference type="NCBI Taxonomy" id="1349822"/>
    <lineage>
        <taxon>Bacteria</taxon>
        <taxon>Pseudomonadati</taxon>
        <taxon>Bacteroidota</taxon>
        <taxon>Bacteroidia</taxon>
        <taxon>Bacteroidales</taxon>
        <taxon>Barnesiellaceae</taxon>
        <taxon>Coprobacter</taxon>
    </lineage>
</organism>
<dbReference type="InterPro" id="IPR039426">
    <property type="entry name" value="TonB-dep_rcpt-like"/>
</dbReference>
<dbReference type="EMBL" id="RBXN01000004">
    <property type="protein sequence ID" value="RKT58286.1"/>
    <property type="molecule type" value="Genomic_DNA"/>
</dbReference>
<dbReference type="Gene3D" id="2.40.170.20">
    <property type="entry name" value="TonB-dependent receptor, beta-barrel domain"/>
    <property type="match status" value="1"/>
</dbReference>
<keyword evidence="5 7" id="KW-0472">Membrane</keyword>
<name>A0A495W999_9BACT</name>
<comment type="similarity">
    <text evidence="7">Belongs to the TonB-dependent receptor family.</text>
</comment>
<evidence type="ECO:0000256" key="4">
    <source>
        <dbReference type="ARBA" id="ARBA00022692"/>
    </source>
</evidence>
<evidence type="ECO:0000256" key="6">
    <source>
        <dbReference type="ARBA" id="ARBA00023237"/>
    </source>
</evidence>
<dbReference type="OrthoDB" id="9768470at2"/>
<dbReference type="GeneID" id="92928833"/>
<dbReference type="Gene3D" id="2.60.40.1120">
    <property type="entry name" value="Carboxypeptidase-like, regulatory domain"/>
    <property type="match status" value="1"/>
</dbReference>
<dbReference type="InterPro" id="IPR036942">
    <property type="entry name" value="Beta-barrel_TonB_sf"/>
</dbReference>
<dbReference type="PANTHER" id="PTHR40980:SF5">
    <property type="entry name" value="TONB-DEPENDENT RECEPTOR"/>
    <property type="match status" value="1"/>
</dbReference>
<evidence type="ECO:0000259" key="9">
    <source>
        <dbReference type="Pfam" id="PF07715"/>
    </source>
</evidence>
<keyword evidence="3 7" id="KW-1134">Transmembrane beta strand</keyword>
<dbReference type="Gene3D" id="2.170.130.10">
    <property type="entry name" value="TonB-dependent receptor, plug domain"/>
    <property type="match status" value="1"/>
</dbReference>
<dbReference type="PROSITE" id="PS52016">
    <property type="entry name" value="TONB_DEPENDENT_REC_3"/>
    <property type="match status" value="1"/>
</dbReference>
<gene>
    <name evidence="10" type="ORF">BC742_1357</name>
</gene>
<evidence type="ECO:0000256" key="7">
    <source>
        <dbReference type="PROSITE-ProRule" id="PRU01360"/>
    </source>
</evidence>
<accession>A0A495W999</accession>
<dbReference type="AlphaFoldDB" id="A0A495W999"/>
<dbReference type="PANTHER" id="PTHR40980">
    <property type="entry name" value="PLUG DOMAIN-CONTAINING PROTEIN"/>
    <property type="match status" value="1"/>
</dbReference>
<proteinExistence type="inferred from homology"/>
<comment type="subcellular location">
    <subcellularLocation>
        <location evidence="1 7">Cell outer membrane</location>
        <topology evidence="1 7">Multi-pass membrane protein</topology>
    </subcellularLocation>
</comment>
<feature type="signal peptide" evidence="8">
    <location>
        <begin position="1"/>
        <end position="27"/>
    </location>
</feature>
<dbReference type="Proteomes" id="UP000269493">
    <property type="component" value="Unassembled WGS sequence"/>
</dbReference>
<evidence type="ECO:0000256" key="8">
    <source>
        <dbReference type="SAM" id="SignalP"/>
    </source>
</evidence>
<sequence length="945" mass="106691">MMNRITLKQLSFLVIVFSLFSSTASVAQTISGKVFDKETGEPVLGATILLTGSSVATASGEDGSYLLKNLPANKSLEIECRFIGYSVHKETIMLQKGETKNIDFFLVSEDKQLDGVVVTGVRRRNTETAMISNIKNALTVSTGISAAQIVKTSDSDAAEIIKRVPGISLIENRFIIVRGLSQRYNNVSINNGAVPSSEADGRAFSFDIIPSSNIDNMMIIKSPTAELPGDFSGGFIKISTKNMPDENSLSLSVGTGINTVTHFKDFSLLQSSSTEWLGFDRCARPLSKDFPSHLGSMTDPSQITYYTKTGFNNDWNVKTFRPLPDLKLNLTWNRKIGDKVGTILTFGYSNANKTIPDMQNTRYGIYSATADVPTIEKNYIDNQFTNEVKINAMNNWSFILDSRNRFEFRNLFSQIGKNRFTERYGTSTVSGEYYENQTEMLYSSRLSYVGQLAGLHTLDEDMTQTLNWTVDYSYANKMEPDRRIIKNIGGIPADKVITPDLPSYNDMINRYDQKLYDHIASVGADYKKSFSDRSWNPEIKSGIYGEYRIREYTPREFIYRYDRLSGDERVDYINLPYTEMMNEKWLGYDKVYIEETTRKSNAYDGKNSIAAAYVEGVFPFGAFQANLGVRAEWWNMSIKYDRAISASQILMTEYKYDKVSVLPSFNVTYSFNDKNLIRLAYGRSVNRPEFREVSPAVYYDFELFAEVQGNPDLKMATIDNVDLRYELYPSAGETVSVGLFYKNFRNPIEWNFIDMGGSYRYSYENARSAYTTGVEVDIRKSLDFINIPDLTLVLNAAWVKSRVKFSDEGLVKEKDRPLQGQSPYIVNAGLYYTSSEKIGLSASLLYNIIGKRIVGVGKSTSVDGNSDYDVPDAYEMPRNVLDLTINKTFGKIVSLKLGIKDILAQSVIMKQFPTTTINGVKQEREQITRKYTPGRSISLSLSLKF</sequence>
<keyword evidence="8" id="KW-0732">Signal</keyword>
<dbReference type="InterPro" id="IPR012910">
    <property type="entry name" value="Plug_dom"/>
</dbReference>
<dbReference type="Pfam" id="PF13715">
    <property type="entry name" value="CarbopepD_reg_2"/>
    <property type="match status" value="1"/>
</dbReference>
<feature type="chain" id="PRO_5019866004" evidence="8">
    <location>
        <begin position="28"/>
        <end position="945"/>
    </location>
</feature>
<dbReference type="GO" id="GO:0009279">
    <property type="term" value="C:cell outer membrane"/>
    <property type="evidence" value="ECO:0007669"/>
    <property type="project" value="UniProtKB-SubCell"/>
</dbReference>
<keyword evidence="11" id="KW-1185">Reference proteome</keyword>
<evidence type="ECO:0000256" key="1">
    <source>
        <dbReference type="ARBA" id="ARBA00004571"/>
    </source>
</evidence>
<dbReference type="Pfam" id="PF07715">
    <property type="entry name" value="Plug"/>
    <property type="match status" value="1"/>
</dbReference>
<comment type="caution">
    <text evidence="10">The sequence shown here is derived from an EMBL/GenBank/DDBJ whole genome shotgun (WGS) entry which is preliminary data.</text>
</comment>
<dbReference type="SUPFAM" id="SSF56935">
    <property type="entry name" value="Porins"/>
    <property type="match status" value="1"/>
</dbReference>
<evidence type="ECO:0000256" key="2">
    <source>
        <dbReference type="ARBA" id="ARBA00022448"/>
    </source>
</evidence>
<dbReference type="InterPro" id="IPR037066">
    <property type="entry name" value="Plug_dom_sf"/>
</dbReference>
<evidence type="ECO:0000313" key="10">
    <source>
        <dbReference type="EMBL" id="RKT58286.1"/>
    </source>
</evidence>
<evidence type="ECO:0000313" key="11">
    <source>
        <dbReference type="Proteomes" id="UP000269493"/>
    </source>
</evidence>
<evidence type="ECO:0000256" key="5">
    <source>
        <dbReference type="ARBA" id="ARBA00023136"/>
    </source>
</evidence>
<feature type="domain" description="TonB-dependent receptor plug" evidence="9">
    <location>
        <begin position="140"/>
        <end position="230"/>
    </location>
</feature>
<keyword evidence="4 7" id="KW-0812">Transmembrane</keyword>
<evidence type="ECO:0000256" key="3">
    <source>
        <dbReference type="ARBA" id="ARBA00022452"/>
    </source>
</evidence>
<keyword evidence="10" id="KW-0675">Receptor</keyword>
<dbReference type="RefSeq" id="WP_022602931.1">
    <property type="nucleotide sequence ID" value="NZ_KI440835.1"/>
</dbReference>
<protein>
    <submittedName>
        <fullName evidence="10">TonB-dependent receptor-like protein</fullName>
    </submittedName>
</protein>
<dbReference type="SUPFAM" id="SSF49464">
    <property type="entry name" value="Carboxypeptidase regulatory domain-like"/>
    <property type="match status" value="1"/>
</dbReference>
<keyword evidence="6 7" id="KW-0998">Cell outer membrane</keyword>
<reference evidence="10 11" key="1">
    <citation type="submission" date="2018-10" db="EMBL/GenBank/DDBJ databases">
        <title>Genomic Encyclopedia of Archaeal and Bacterial Type Strains, Phase II (KMG-II): from individual species to whole genera.</title>
        <authorList>
            <person name="Goeker M."/>
        </authorList>
    </citation>
    <scope>NUCLEOTIDE SEQUENCE [LARGE SCALE GENOMIC DNA]</scope>
    <source>
        <strain evidence="10 11">NSB1</strain>
    </source>
</reference>